<keyword evidence="5 6" id="KW-0472">Membrane</keyword>
<evidence type="ECO:0000313" key="7">
    <source>
        <dbReference type="EMBL" id="ATB30549.1"/>
    </source>
</evidence>
<dbReference type="InterPro" id="IPR001123">
    <property type="entry name" value="LeuE-type"/>
</dbReference>
<accession>A0A250IFD5</accession>
<evidence type="ECO:0000256" key="5">
    <source>
        <dbReference type="ARBA" id="ARBA00023136"/>
    </source>
</evidence>
<feature type="transmembrane region" description="Helical" evidence="6">
    <location>
        <begin position="113"/>
        <end position="136"/>
    </location>
</feature>
<evidence type="ECO:0000256" key="6">
    <source>
        <dbReference type="SAM" id="Phobius"/>
    </source>
</evidence>
<evidence type="ECO:0000256" key="3">
    <source>
        <dbReference type="ARBA" id="ARBA00022692"/>
    </source>
</evidence>
<dbReference type="PANTHER" id="PTHR30086">
    <property type="entry name" value="ARGININE EXPORTER PROTEIN ARGO"/>
    <property type="match status" value="1"/>
</dbReference>
<sequence>MIDTAALATVLSIYVVGVISPGPNFVAVAHAAVSSSRVNALATMAGIVTVSMFWASAAMLGVHIVFETFPWLALGMRVAGACYLVWYGVRLIMRARRELPVAGTAIGMSVPRAFARGVLTNIANPKAIAFFATIFASARPAQVTPPTLVAMVLGVAVVASTWYGFVALVLSHEGMAMVYRRKKAIVDRLCGGLIVALGVRQLVR</sequence>
<dbReference type="KEGG" id="mbd:MEBOL_004010"/>
<dbReference type="GO" id="GO:0015171">
    <property type="term" value="F:amino acid transmembrane transporter activity"/>
    <property type="evidence" value="ECO:0007669"/>
    <property type="project" value="TreeGrafter"/>
</dbReference>
<dbReference type="AlphaFoldDB" id="A0A250IFD5"/>
<dbReference type="RefSeq" id="WP_095978988.1">
    <property type="nucleotide sequence ID" value="NZ_CP022163.1"/>
</dbReference>
<keyword evidence="2" id="KW-1003">Cell membrane</keyword>
<evidence type="ECO:0000313" key="8">
    <source>
        <dbReference type="Proteomes" id="UP000217289"/>
    </source>
</evidence>
<dbReference type="PANTHER" id="PTHR30086:SF19">
    <property type="entry name" value="THREONINE EFFLUX PROTEIN"/>
    <property type="match status" value="1"/>
</dbReference>
<dbReference type="OrthoDB" id="9807053at2"/>
<dbReference type="Proteomes" id="UP000217289">
    <property type="component" value="Chromosome"/>
</dbReference>
<feature type="transmembrane region" description="Helical" evidence="6">
    <location>
        <begin position="148"/>
        <end position="172"/>
    </location>
</feature>
<evidence type="ECO:0000256" key="2">
    <source>
        <dbReference type="ARBA" id="ARBA00022475"/>
    </source>
</evidence>
<feature type="transmembrane region" description="Helical" evidence="6">
    <location>
        <begin position="41"/>
        <end position="65"/>
    </location>
</feature>
<evidence type="ECO:0000256" key="4">
    <source>
        <dbReference type="ARBA" id="ARBA00022989"/>
    </source>
</evidence>
<keyword evidence="3 6" id="KW-0812">Transmembrane</keyword>
<keyword evidence="8" id="KW-1185">Reference proteome</keyword>
<gene>
    <name evidence="7" type="ORF">MEBOL_004010</name>
</gene>
<evidence type="ECO:0000256" key="1">
    <source>
        <dbReference type="ARBA" id="ARBA00004651"/>
    </source>
</evidence>
<name>A0A250IFD5_9BACT</name>
<protein>
    <submittedName>
        <fullName evidence="7">Amino acid transporter</fullName>
    </submittedName>
</protein>
<dbReference type="GO" id="GO:0005886">
    <property type="term" value="C:plasma membrane"/>
    <property type="evidence" value="ECO:0007669"/>
    <property type="project" value="UniProtKB-SubCell"/>
</dbReference>
<keyword evidence="4 6" id="KW-1133">Transmembrane helix</keyword>
<organism evidence="7 8">
    <name type="scientific">Melittangium boletus DSM 14713</name>
    <dbReference type="NCBI Taxonomy" id="1294270"/>
    <lineage>
        <taxon>Bacteria</taxon>
        <taxon>Pseudomonadati</taxon>
        <taxon>Myxococcota</taxon>
        <taxon>Myxococcia</taxon>
        <taxon>Myxococcales</taxon>
        <taxon>Cystobacterineae</taxon>
        <taxon>Archangiaceae</taxon>
        <taxon>Melittangium</taxon>
    </lineage>
</organism>
<comment type="subcellular location">
    <subcellularLocation>
        <location evidence="1">Cell membrane</location>
        <topology evidence="1">Multi-pass membrane protein</topology>
    </subcellularLocation>
</comment>
<feature type="transmembrane region" description="Helical" evidence="6">
    <location>
        <begin position="71"/>
        <end position="92"/>
    </location>
</feature>
<dbReference type="EMBL" id="CP022163">
    <property type="protein sequence ID" value="ATB30549.1"/>
    <property type="molecule type" value="Genomic_DNA"/>
</dbReference>
<reference evidence="7 8" key="1">
    <citation type="submission" date="2017-06" db="EMBL/GenBank/DDBJ databases">
        <authorList>
            <person name="Kim H.J."/>
            <person name="Triplett B.A."/>
        </authorList>
    </citation>
    <scope>NUCLEOTIDE SEQUENCE [LARGE SCALE GENOMIC DNA]</scope>
    <source>
        <strain evidence="7 8">DSM 14713</strain>
    </source>
</reference>
<feature type="transmembrane region" description="Helical" evidence="6">
    <location>
        <begin position="6"/>
        <end position="29"/>
    </location>
</feature>
<dbReference type="Pfam" id="PF01810">
    <property type="entry name" value="LysE"/>
    <property type="match status" value="1"/>
</dbReference>
<proteinExistence type="predicted"/>